<sequence>MDTQEVIRRLSSKTIEEQLAVLRNLLSEAPSPEVYPLLLANLTSQDDSVVFLSLDILVKKYPHAVHQDAVLLTPQLVALLTTNHGPIVDRAIWGLSITGPDSVRILIEYILQSTDDNHLEMGIWALGKNAHIRQYPALVVDTVRAQLSNINPQIRNAALNALMGMCPLRPFHRLDAESYNFEPVYGELQVVAQDFLELETTREGKEWLGRYLELLDNRNKL</sequence>
<reference evidence="2" key="1">
    <citation type="submission" date="2017-06" db="EMBL/GenBank/DDBJ databases">
        <authorList>
            <person name="Varghese N."/>
            <person name="Submissions S."/>
        </authorList>
    </citation>
    <scope>NUCLEOTIDE SEQUENCE [LARGE SCALE GENOMIC DNA]</scope>
    <source>
        <strain evidence="2">DSM 11116</strain>
    </source>
</reference>
<organism evidence="1 2">
    <name type="scientific">Hymenobacter gelipurpurascens</name>
    <dbReference type="NCBI Taxonomy" id="89968"/>
    <lineage>
        <taxon>Bacteria</taxon>
        <taxon>Pseudomonadati</taxon>
        <taxon>Bacteroidota</taxon>
        <taxon>Cytophagia</taxon>
        <taxon>Cytophagales</taxon>
        <taxon>Hymenobacteraceae</taxon>
        <taxon>Hymenobacter</taxon>
    </lineage>
</organism>
<dbReference type="Proteomes" id="UP000198131">
    <property type="component" value="Unassembled WGS sequence"/>
</dbReference>
<accession>A0A212T774</accession>
<evidence type="ECO:0008006" key="3">
    <source>
        <dbReference type="Google" id="ProtNLM"/>
    </source>
</evidence>
<dbReference type="RefSeq" id="WP_088841893.1">
    <property type="nucleotide sequence ID" value="NZ_FYEW01000001.1"/>
</dbReference>
<dbReference type="Gene3D" id="1.25.10.10">
    <property type="entry name" value="Leucine-rich Repeat Variant"/>
    <property type="match status" value="1"/>
</dbReference>
<dbReference type="EMBL" id="FYEW01000001">
    <property type="protein sequence ID" value="SNC61903.1"/>
    <property type="molecule type" value="Genomic_DNA"/>
</dbReference>
<dbReference type="InterPro" id="IPR016024">
    <property type="entry name" value="ARM-type_fold"/>
</dbReference>
<evidence type="ECO:0000313" key="1">
    <source>
        <dbReference type="EMBL" id="SNC61903.1"/>
    </source>
</evidence>
<dbReference type="AlphaFoldDB" id="A0A212T774"/>
<protein>
    <recommendedName>
        <fullName evidence="3">HEAT repeat-containing protein</fullName>
    </recommendedName>
</protein>
<name>A0A212T774_9BACT</name>
<gene>
    <name evidence="1" type="ORF">SAMN06265337_0562</name>
</gene>
<proteinExistence type="predicted"/>
<dbReference type="SUPFAM" id="SSF48371">
    <property type="entry name" value="ARM repeat"/>
    <property type="match status" value="1"/>
</dbReference>
<keyword evidence="2" id="KW-1185">Reference proteome</keyword>
<dbReference type="OrthoDB" id="881362at2"/>
<evidence type="ECO:0000313" key="2">
    <source>
        <dbReference type="Proteomes" id="UP000198131"/>
    </source>
</evidence>
<dbReference type="InterPro" id="IPR011989">
    <property type="entry name" value="ARM-like"/>
</dbReference>